<evidence type="ECO:0008006" key="4">
    <source>
        <dbReference type="Google" id="ProtNLM"/>
    </source>
</evidence>
<dbReference type="Proteomes" id="UP001157914">
    <property type="component" value="Unassembled WGS sequence"/>
</dbReference>
<sequence length="113" mass="12537">MQKRSGSADLEICPVPDMFLKRLVDAGAAAVREIGDQLPERQRAALAVYCFRRAHWRTIGLSIAADCSRSLLVDEAGYAGEQIYQLSRQGATNEQDMKQRPRGTRPPVSLHVV</sequence>
<dbReference type="EMBL" id="FXTT01000003">
    <property type="protein sequence ID" value="SMP24726.1"/>
    <property type="molecule type" value="Genomic_DNA"/>
</dbReference>
<protein>
    <recommendedName>
        <fullName evidence="4">Transposase</fullName>
    </recommendedName>
</protein>
<proteinExistence type="predicted"/>
<feature type="region of interest" description="Disordered" evidence="1">
    <location>
        <begin position="89"/>
        <end position="113"/>
    </location>
</feature>
<evidence type="ECO:0000256" key="1">
    <source>
        <dbReference type="SAM" id="MobiDB-lite"/>
    </source>
</evidence>
<dbReference type="RefSeq" id="WP_155193913.1">
    <property type="nucleotide sequence ID" value="NZ_BAAAEA010000002.1"/>
</dbReference>
<reference evidence="2 3" key="1">
    <citation type="submission" date="2017-05" db="EMBL/GenBank/DDBJ databases">
        <authorList>
            <person name="Varghese N."/>
            <person name="Submissions S."/>
        </authorList>
    </citation>
    <scope>NUCLEOTIDE SEQUENCE [LARGE SCALE GENOMIC DNA]</scope>
    <source>
        <strain evidence="2 3">DSM 15949</strain>
    </source>
</reference>
<comment type="caution">
    <text evidence="2">The sequence shown here is derived from an EMBL/GenBank/DDBJ whole genome shotgun (WGS) entry which is preliminary data.</text>
</comment>
<organism evidence="2 3">
    <name type="scientific">Roseibium denhamense</name>
    <dbReference type="NCBI Taxonomy" id="76305"/>
    <lineage>
        <taxon>Bacteria</taxon>
        <taxon>Pseudomonadati</taxon>
        <taxon>Pseudomonadota</taxon>
        <taxon>Alphaproteobacteria</taxon>
        <taxon>Hyphomicrobiales</taxon>
        <taxon>Stappiaceae</taxon>
        <taxon>Roseibium</taxon>
    </lineage>
</organism>
<evidence type="ECO:0000313" key="2">
    <source>
        <dbReference type="EMBL" id="SMP24726.1"/>
    </source>
</evidence>
<accession>A0ABY1P4H1</accession>
<keyword evidence="3" id="KW-1185">Reference proteome</keyword>
<name>A0ABY1P4H1_9HYPH</name>
<gene>
    <name evidence="2" type="ORF">SAMN06265374_2467</name>
</gene>
<evidence type="ECO:0000313" key="3">
    <source>
        <dbReference type="Proteomes" id="UP001157914"/>
    </source>
</evidence>